<dbReference type="STRING" id="469383.Cwoe_1772"/>
<dbReference type="SUPFAM" id="SSF51604">
    <property type="entry name" value="Enolase C-terminal domain-like"/>
    <property type="match status" value="1"/>
</dbReference>
<keyword evidence="2" id="KW-1185">Reference proteome</keyword>
<proteinExistence type="predicted"/>
<dbReference type="Proteomes" id="UP000008229">
    <property type="component" value="Chromosome"/>
</dbReference>
<dbReference type="KEGG" id="cwo:Cwoe_1772"/>
<dbReference type="Gene3D" id="3.30.390.10">
    <property type="entry name" value="Enolase-like, N-terminal domain"/>
    <property type="match status" value="1"/>
</dbReference>
<dbReference type="InterPro" id="IPR029017">
    <property type="entry name" value="Enolase-like_N"/>
</dbReference>
<evidence type="ECO:0000313" key="1">
    <source>
        <dbReference type="EMBL" id="ADB50198.1"/>
    </source>
</evidence>
<name>D3F223_CONWI</name>
<dbReference type="OrthoDB" id="9774531at2"/>
<sequence length="352" mass="38261">MSTYALLADLPLTVDSYTLEGLQLDVSSGFTRRSTVIHLHGGGHEGVGEDVVYEEEDQDALQAAGPVQPLAGSWALGDFCAHVDALDLFPVEPRSGVTSRLYRRWAFHSAALDLALRQAGRPLHEVLGRTLQPLTFVVSLSLGDPPRVERVTDLLARYPTLHFKLDAMASWDDELIAALRATGAVDSLDYKGQYRGTVVDNPATPEWYRRIAEAFPDAWLEDPDLDTPGTADVLAGDHDRITWDAPIHSIADVEALAFPPKMVNIKPSRFGGLERLCAGYDYCAEHGIRAYGGGQFELGVGRGQAQYLAALFHPETPNDLAPSAYNHPVPVDGLPASPLAPRPSATGFRWEG</sequence>
<reference evidence="2" key="2">
    <citation type="submission" date="2010-01" db="EMBL/GenBank/DDBJ databases">
        <title>The complete genome of Conexibacter woesei DSM 14684.</title>
        <authorList>
            <consortium name="US DOE Joint Genome Institute (JGI-PGF)"/>
            <person name="Lucas S."/>
            <person name="Copeland A."/>
            <person name="Lapidus A."/>
            <person name="Glavina del Rio T."/>
            <person name="Dalin E."/>
            <person name="Tice H."/>
            <person name="Bruce D."/>
            <person name="Goodwin L."/>
            <person name="Pitluck S."/>
            <person name="Kyrpides N."/>
            <person name="Mavromatis K."/>
            <person name="Ivanova N."/>
            <person name="Mikhailova N."/>
            <person name="Chertkov O."/>
            <person name="Brettin T."/>
            <person name="Detter J.C."/>
            <person name="Han C."/>
            <person name="Larimer F."/>
            <person name="Land M."/>
            <person name="Hauser L."/>
            <person name="Markowitz V."/>
            <person name="Cheng J.-F."/>
            <person name="Hugenholtz P."/>
            <person name="Woyke T."/>
            <person name="Wu D."/>
            <person name="Pukall R."/>
            <person name="Steenblock K."/>
            <person name="Schneider S."/>
            <person name="Klenk H.-P."/>
            <person name="Eisen J.A."/>
        </authorList>
    </citation>
    <scope>NUCLEOTIDE SEQUENCE [LARGE SCALE GENOMIC DNA]</scope>
    <source>
        <strain evidence="2">DSM 14684 / CIP 108061 / JCM 11494 / NBRC 100937 / ID131577</strain>
    </source>
</reference>
<dbReference type="Gene3D" id="3.20.20.120">
    <property type="entry name" value="Enolase-like C-terminal domain"/>
    <property type="match status" value="1"/>
</dbReference>
<reference evidence="1 2" key="1">
    <citation type="journal article" date="2010" name="Stand. Genomic Sci.">
        <title>Complete genome sequence of Conexibacter woesei type strain (ID131577).</title>
        <authorList>
            <person name="Pukall R."/>
            <person name="Lapidus A."/>
            <person name="Glavina Del Rio T."/>
            <person name="Copeland A."/>
            <person name="Tice H."/>
            <person name="Cheng J.-F."/>
            <person name="Lucas S."/>
            <person name="Chen F."/>
            <person name="Nolan M."/>
            <person name="Bruce D."/>
            <person name="Goodwin L."/>
            <person name="Pitluck S."/>
            <person name="Mavromatis K."/>
            <person name="Ivanova N."/>
            <person name="Ovchinnikova G."/>
            <person name="Pati A."/>
            <person name="Chen A."/>
            <person name="Palaniappan K."/>
            <person name="Land M."/>
            <person name="Hauser L."/>
            <person name="Chang Y.-J."/>
            <person name="Jeffries C.D."/>
            <person name="Chain P."/>
            <person name="Meincke L."/>
            <person name="Sims D."/>
            <person name="Brettin T."/>
            <person name="Detter J.C."/>
            <person name="Rohde M."/>
            <person name="Goeker M."/>
            <person name="Bristow J."/>
            <person name="Eisen J.A."/>
            <person name="Markowitz V."/>
            <person name="Kyrpides N.C."/>
            <person name="Klenk H.-P."/>
            <person name="Hugenholtz P."/>
        </authorList>
    </citation>
    <scope>NUCLEOTIDE SEQUENCE [LARGE SCALE GENOMIC DNA]</scope>
    <source>
        <strain evidence="2">DSM 14684 / CIP 108061 / JCM 11494 / NBRC 100937 / ID131577</strain>
    </source>
</reference>
<dbReference type="AlphaFoldDB" id="D3F223"/>
<dbReference type="EMBL" id="CP001854">
    <property type="protein sequence ID" value="ADB50198.1"/>
    <property type="molecule type" value="Genomic_DNA"/>
</dbReference>
<accession>D3F223</accession>
<gene>
    <name evidence="1" type="ordered locus">Cwoe_1772</name>
</gene>
<evidence type="ECO:0008006" key="3">
    <source>
        <dbReference type="Google" id="ProtNLM"/>
    </source>
</evidence>
<dbReference type="InterPro" id="IPR036849">
    <property type="entry name" value="Enolase-like_C_sf"/>
</dbReference>
<evidence type="ECO:0000313" key="2">
    <source>
        <dbReference type="Proteomes" id="UP000008229"/>
    </source>
</evidence>
<dbReference type="RefSeq" id="WP_012933249.1">
    <property type="nucleotide sequence ID" value="NC_013739.1"/>
</dbReference>
<dbReference type="eggNOG" id="COG4948">
    <property type="taxonomic scope" value="Bacteria"/>
</dbReference>
<protein>
    <recommendedName>
        <fullName evidence="3">Mandelate racemase/muconate lactonizing protein</fullName>
    </recommendedName>
</protein>
<dbReference type="HOGENOM" id="CLU_788977_0_0_11"/>
<organism evidence="1 2">
    <name type="scientific">Conexibacter woesei (strain DSM 14684 / CCUG 47730 / CIP 108061 / JCM 11494 / NBRC 100937 / ID131577)</name>
    <dbReference type="NCBI Taxonomy" id="469383"/>
    <lineage>
        <taxon>Bacteria</taxon>
        <taxon>Bacillati</taxon>
        <taxon>Actinomycetota</taxon>
        <taxon>Thermoleophilia</taxon>
        <taxon>Solirubrobacterales</taxon>
        <taxon>Conexibacteraceae</taxon>
        <taxon>Conexibacter</taxon>
    </lineage>
</organism>